<sequence>MLRRIFASILSFFSFMVGLIIALPPMSFRQWAPQMAASEAGWVAAIAGAMGLALKPNRRRTIVLAGLGIWLTMRPYRQFWRGFRENDEAMRIGLGVRYLDEIAPDVRPYLQSEPLSITRLPSLSLNMTQAEIIPDVVFRETETRILKLDVYRPKTAPLRETGYPAIITIHGGSWRSGNKGQYFNNMYQRLTEQGYAFFDIQYRFSQEAHWPAQYEDVAAALEWVVEHAEEYGVDASRIALLGRSAGGFLALHAAYRAAPELGIKAVVAYYSPIDLRLWPLDPGSVGVQLMGGLPHEMPERYSDAAVTSHLHESCPPTMLIHGRKDSVVPILHSQVLREALDDVHVPSVLLSVPWGQHGFDGILGGPGAQMTDYHLERFLAWALYKDD</sequence>
<dbReference type="GO" id="GO:0016787">
    <property type="term" value="F:hydrolase activity"/>
    <property type="evidence" value="ECO:0007669"/>
    <property type="project" value="UniProtKB-KW"/>
</dbReference>
<protein>
    <submittedName>
        <fullName evidence="4">Alpha/beta hydrolase</fullName>
    </submittedName>
</protein>
<accession>A0A7S8IEA0</accession>
<keyword evidence="5" id="KW-1185">Reference proteome</keyword>
<evidence type="ECO:0000256" key="2">
    <source>
        <dbReference type="SAM" id="Phobius"/>
    </source>
</evidence>
<dbReference type="Pfam" id="PF20434">
    <property type="entry name" value="BD-FAE"/>
    <property type="match status" value="1"/>
</dbReference>
<dbReference type="InterPro" id="IPR029058">
    <property type="entry name" value="AB_hydrolase_fold"/>
</dbReference>
<feature type="transmembrane region" description="Helical" evidence="2">
    <location>
        <begin position="5"/>
        <end position="23"/>
    </location>
</feature>
<proteinExistence type="predicted"/>
<dbReference type="InterPro" id="IPR050300">
    <property type="entry name" value="GDXG_lipolytic_enzyme"/>
</dbReference>
<dbReference type="KEGG" id="pmet:G4Y79_18235"/>
<evidence type="ECO:0000313" key="5">
    <source>
        <dbReference type="Proteomes" id="UP000594468"/>
    </source>
</evidence>
<reference evidence="4 5" key="1">
    <citation type="submission" date="2020-02" db="EMBL/GenBank/DDBJ databases">
        <authorList>
            <person name="Zheng R.K."/>
            <person name="Sun C.M."/>
        </authorList>
    </citation>
    <scope>NUCLEOTIDE SEQUENCE [LARGE SCALE GENOMIC DNA]</scope>
    <source>
        <strain evidence="5">rifampicinis</strain>
    </source>
</reference>
<keyword evidence="2" id="KW-0472">Membrane</keyword>
<gene>
    <name evidence="4" type="ORF">G4Y79_18235</name>
</gene>
<dbReference type="InterPro" id="IPR049492">
    <property type="entry name" value="BD-FAE-like_dom"/>
</dbReference>
<dbReference type="RefSeq" id="WP_195169684.1">
    <property type="nucleotide sequence ID" value="NZ_CP062983.1"/>
</dbReference>
<dbReference type="AlphaFoldDB" id="A0A7S8IEA0"/>
<dbReference type="Gene3D" id="3.40.50.1820">
    <property type="entry name" value="alpha/beta hydrolase"/>
    <property type="match status" value="1"/>
</dbReference>
<evidence type="ECO:0000256" key="1">
    <source>
        <dbReference type="ARBA" id="ARBA00022801"/>
    </source>
</evidence>
<organism evidence="4 5">
    <name type="scientific">Phototrophicus methaneseepsis</name>
    <dbReference type="NCBI Taxonomy" id="2710758"/>
    <lineage>
        <taxon>Bacteria</taxon>
        <taxon>Bacillati</taxon>
        <taxon>Chloroflexota</taxon>
        <taxon>Candidatus Thermofontia</taxon>
        <taxon>Phototrophicales</taxon>
        <taxon>Phototrophicaceae</taxon>
        <taxon>Phototrophicus</taxon>
    </lineage>
</organism>
<evidence type="ECO:0000259" key="3">
    <source>
        <dbReference type="Pfam" id="PF20434"/>
    </source>
</evidence>
<dbReference type="PANTHER" id="PTHR48081">
    <property type="entry name" value="AB HYDROLASE SUPERFAMILY PROTEIN C4A8.06C"/>
    <property type="match status" value="1"/>
</dbReference>
<keyword evidence="1 4" id="KW-0378">Hydrolase</keyword>
<evidence type="ECO:0000313" key="4">
    <source>
        <dbReference type="EMBL" id="QPC81613.1"/>
    </source>
</evidence>
<dbReference type="EMBL" id="CP062983">
    <property type="protein sequence ID" value="QPC81613.1"/>
    <property type="molecule type" value="Genomic_DNA"/>
</dbReference>
<dbReference type="SUPFAM" id="SSF53474">
    <property type="entry name" value="alpha/beta-Hydrolases"/>
    <property type="match status" value="1"/>
</dbReference>
<dbReference type="Proteomes" id="UP000594468">
    <property type="component" value="Chromosome"/>
</dbReference>
<keyword evidence="2" id="KW-0812">Transmembrane</keyword>
<dbReference type="PANTHER" id="PTHR48081:SF13">
    <property type="entry name" value="ALPHA_BETA HYDROLASE"/>
    <property type="match status" value="1"/>
</dbReference>
<feature type="domain" description="BD-FAE-like" evidence="3">
    <location>
        <begin position="148"/>
        <end position="340"/>
    </location>
</feature>
<name>A0A7S8IEA0_9CHLR</name>
<keyword evidence="2" id="KW-1133">Transmembrane helix</keyword>